<sequence>MRARDTANQPMEKLGDEREHETQLEENETQLGEMRARHTAGDESTRHNWRRRCSAMEEKRGVEDGYGGEERG</sequence>
<evidence type="ECO:0000313" key="3">
    <source>
        <dbReference type="Proteomes" id="UP001227230"/>
    </source>
</evidence>
<evidence type="ECO:0000313" key="2">
    <source>
        <dbReference type="EMBL" id="WJZ99265.1"/>
    </source>
</evidence>
<keyword evidence="3" id="KW-1185">Reference proteome</keyword>
<organism evidence="2 3">
    <name type="scientific">Vitis vinifera</name>
    <name type="common">Grape</name>
    <dbReference type="NCBI Taxonomy" id="29760"/>
    <lineage>
        <taxon>Eukaryota</taxon>
        <taxon>Viridiplantae</taxon>
        <taxon>Streptophyta</taxon>
        <taxon>Embryophyta</taxon>
        <taxon>Tracheophyta</taxon>
        <taxon>Spermatophyta</taxon>
        <taxon>Magnoliopsida</taxon>
        <taxon>eudicotyledons</taxon>
        <taxon>Gunneridae</taxon>
        <taxon>Pentapetalae</taxon>
        <taxon>rosids</taxon>
        <taxon>Vitales</taxon>
        <taxon>Vitaceae</taxon>
        <taxon>Viteae</taxon>
        <taxon>Vitis</taxon>
    </lineage>
</organism>
<feature type="compositionally biased region" description="Basic and acidic residues" evidence="1">
    <location>
        <begin position="13"/>
        <end position="23"/>
    </location>
</feature>
<proteinExistence type="predicted"/>
<dbReference type="EMBL" id="CP126659">
    <property type="protein sequence ID" value="WJZ99265.1"/>
    <property type="molecule type" value="Genomic_DNA"/>
</dbReference>
<feature type="region of interest" description="Disordered" evidence="1">
    <location>
        <begin position="1"/>
        <end position="72"/>
    </location>
</feature>
<accession>A0ABY9CX71</accession>
<feature type="compositionally biased region" description="Basic and acidic residues" evidence="1">
    <location>
        <begin position="34"/>
        <end position="46"/>
    </location>
</feature>
<gene>
    <name evidence="2" type="ORF">VitviT2T_017724</name>
</gene>
<evidence type="ECO:0000256" key="1">
    <source>
        <dbReference type="SAM" id="MobiDB-lite"/>
    </source>
</evidence>
<reference evidence="2 3" key="1">
    <citation type="journal article" date="2023" name="Hortic Res">
        <title>The complete reference genome for grapevine (Vitis vinifera L.) genetics and breeding.</title>
        <authorList>
            <person name="Shi X."/>
            <person name="Cao S."/>
            <person name="Wang X."/>
            <person name="Huang S."/>
            <person name="Wang Y."/>
            <person name="Liu Z."/>
            <person name="Liu W."/>
            <person name="Leng X."/>
            <person name="Peng Y."/>
            <person name="Wang N."/>
            <person name="Wang Y."/>
            <person name="Ma Z."/>
            <person name="Xu X."/>
            <person name="Zhang F."/>
            <person name="Xue H."/>
            <person name="Zhong H."/>
            <person name="Wang Y."/>
            <person name="Zhang K."/>
            <person name="Velt A."/>
            <person name="Avia K."/>
            <person name="Holtgrawe D."/>
            <person name="Grimplet J."/>
            <person name="Matus J.T."/>
            <person name="Ware D."/>
            <person name="Wu X."/>
            <person name="Wang H."/>
            <person name="Liu C."/>
            <person name="Fang Y."/>
            <person name="Rustenholz C."/>
            <person name="Cheng Z."/>
            <person name="Xiao H."/>
            <person name="Zhou Y."/>
        </authorList>
    </citation>
    <scope>NUCLEOTIDE SEQUENCE [LARGE SCALE GENOMIC DNA]</scope>
    <source>
        <strain evidence="3">cv. Pinot noir / PN40024</strain>
        <tissue evidence="2">Leaf</tissue>
    </source>
</reference>
<name>A0ABY9CX71_VITVI</name>
<dbReference type="Proteomes" id="UP001227230">
    <property type="component" value="Chromosome 12"/>
</dbReference>
<protein>
    <submittedName>
        <fullName evidence="2">Uncharacterized protein</fullName>
    </submittedName>
</protein>
<feature type="compositionally biased region" description="Basic and acidic residues" evidence="1">
    <location>
        <begin position="54"/>
        <end position="72"/>
    </location>
</feature>